<accession>A0ABD5RPE1</accession>
<keyword evidence="3" id="KW-1185">Reference proteome</keyword>
<dbReference type="Gene3D" id="3.40.50.1000">
    <property type="entry name" value="HAD superfamily/HAD-like"/>
    <property type="match status" value="1"/>
</dbReference>
<dbReference type="GO" id="GO:0016787">
    <property type="term" value="F:hydrolase activity"/>
    <property type="evidence" value="ECO:0007669"/>
    <property type="project" value="UniProtKB-KW"/>
</dbReference>
<protein>
    <submittedName>
        <fullName evidence="2">HAD family hydrolase</fullName>
        <ecNumber evidence="2">3.-.-.-</ecNumber>
    </submittedName>
</protein>
<name>A0ABD5RPE1_9EURY</name>
<dbReference type="InterPro" id="IPR023214">
    <property type="entry name" value="HAD_sf"/>
</dbReference>
<evidence type="ECO:0000313" key="2">
    <source>
        <dbReference type="EMBL" id="MFC5972193.1"/>
    </source>
</evidence>
<evidence type="ECO:0000256" key="1">
    <source>
        <dbReference type="ARBA" id="ARBA00007958"/>
    </source>
</evidence>
<dbReference type="SFLD" id="SFLDS00003">
    <property type="entry name" value="Haloacid_Dehalogenase"/>
    <property type="match status" value="1"/>
</dbReference>
<dbReference type="PANTHER" id="PTHR43434">
    <property type="entry name" value="PHOSPHOGLYCOLATE PHOSPHATASE"/>
    <property type="match status" value="1"/>
</dbReference>
<gene>
    <name evidence="2" type="ORF">ACFPYI_12705</name>
</gene>
<comment type="similarity">
    <text evidence="1">Belongs to the HAD-like hydrolase superfamily.</text>
</comment>
<dbReference type="InterPro" id="IPR050155">
    <property type="entry name" value="HAD-like_hydrolase_sf"/>
</dbReference>
<sequence length="216" mass="24474">MTYDAVVFDNDGVLTEITDWDVLRGAARDAFSHFDVDPSDDDLSAVASRVTVDGLEATCARHGLDPADFWHRRDTNYTTVQQREVREGRKPMYEDADVVRDLDVPLGIVSSNQHATIEYILDHYDLREEFVTYYGRQPTVEDVRRKKPDPHFVERALADVGTENAVYVGDSETDVEAAHAAGVDSVFLRREHRSDLTLSVDPTYEFETLHPLTDLV</sequence>
<dbReference type="Pfam" id="PF13419">
    <property type="entry name" value="HAD_2"/>
    <property type="match status" value="1"/>
</dbReference>
<dbReference type="InterPro" id="IPR036412">
    <property type="entry name" value="HAD-like_sf"/>
</dbReference>
<dbReference type="EMBL" id="JBHSQH010000001">
    <property type="protein sequence ID" value="MFC5972193.1"/>
    <property type="molecule type" value="Genomic_DNA"/>
</dbReference>
<dbReference type="NCBIfam" id="TIGR01549">
    <property type="entry name" value="HAD-SF-IA-v1"/>
    <property type="match status" value="1"/>
</dbReference>
<dbReference type="EC" id="3.-.-.-" evidence="2"/>
<comment type="caution">
    <text evidence="2">The sequence shown here is derived from an EMBL/GenBank/DDBJ whole genome shotgun (WGS) entry which is preliminary data.</text>
</comment>
<dbReference type="PANTHER" id="PTHR43434:SF1">
    <property type="entry name" value="PHOSPHOGLYCOLATE PHOSPHATASE"/>
    <property type="match status" value="1"/>
</dbReference>
<reference evidence="2 3" key="1">
    <citation type="journal article" date="2019" name="Int. J. Syst. Evol. Microbiol.">
        <title>The Global Catalogue of Microorganisms (GCM) 10K type strain sequencing project: providing services to taxonomists for standard genome sequencing and annotation.</title>
        <authorList>
            <consortium name="The Broad Institute Genomics Platform"/>
            <consortium name="The Broad Institute Genome Sequencing Center for Infectious Disease"/>
            <person name="Wu L."/>
            <person name="Ma J."/>
        </authorList>
    </citation>
    <scope>NUCLEOTIDE SEQUENCE [LARGE SCALE GENOMIC DNA]</scope>
    <source>
        <strain evidence="2 3">CGMCC 1.12543</strain>
    </source>
</reference>
<dbReference type="CDD" id="cd01427">
    <property type="entry name" value="HAD_like"/>
    <property type="match status" value="1"/>
</dbReference>
<evidence type="ECO:0000313" key="3">
    <source>
        <dbReference type="Proteomes" id="UP001596099"/>
    </source>
</evidence>
<dbReference type="InterPro" id="IPR006439">
    <property type="entry name" value="HAD-SF_hydro_IA"/>
</dbReference>
<proteinExistence type="inferred from homology"/>
<dbReference type="SFLD" id="SFLDG01129">
    <property type="entry name" value="C1.5:_HAD__Beta-PGM__Phosphata"/>
    <property type="match status" value="1"/>
</dbReference>
<dbReference type="AlphaFoldDB" id="A0ABD5RPE1"/>
<keyword evidence="2" id="KW-0378">Hydrolase</keyword>
<dbReference type="Proteomes" id="UP001596099">
    <property type="component" value="Unassembled WGS sequence"/>
</dbReference>
<dbReference type="SUPFAM" id="SSF56784">
    <property type="entry name" value="HAD-like"/>
    <property type="match status" value="1"/>
</dbReference>
<dbReference type="InterPro" id="IPR041492">
    <property type="entry name" value="HAD_2"/>
</dbReference>
<organism evidence="2 3">
    <name type="scientific">Halomarina salina</name>
    <dbReference type="NCBI Taxonomy" id="1872699"/>
    <lineage>
        <taxon>Archaea</taxon>
        <taxon>Methanobacteriati</taxon>
        <taxon>Methanobacteriota</taxon>
        <taxon>Stenosarchaea group</taxon>
        <taxon>Halobacteria</taxon>
        <taxon>Halobacteriales</taxon>
        <taxon>Natronomonadaceae</taxon>
        <taxon>Halomarina</taxon>
    </lineage>
</organism>
<dbReference type="RefSeq" id="WP_247415284.1">
    <property type="nucleotide sequence ID" value="NZ_JALLGW010000001.1"/>
</dbReference>